<keyword evidence="4" id="KW-1185">Reference proteome</keyword>
<dbReference type="RefSeq" id="WP_147146181.1">
    <property type="nucleotide sequence ID" value="NZ_JACHEZ010000006.1"/>
</dbReference>
<keyword evidence="2" id="KW-0732">Signal</keyword>
<dbReference type="SMART" id="SM00935">
    <property type="entry name" value="OmpH"/>
    <property type="match status" value="1"/>
</dbReference>
<gene>
    <name evidence="3" type="ORF">HNQ05_001680</name>
</gene>
<dbReference type="Proteomes" id="UP000587579">
    <property type="component" value="Unassembled WGS sequence"/>
</dbReference>
<dbReference type="PANTHER" id="PTHR35089">
    <property type="entry name" value="CHAPERONE PROTEIN SKP"/>
    <property type="match status" value="1"/>
</dbReference>
<dbReference type="SUPFAM" id="SSF111384">
    <property type="entry name" value="OmpH-like"/>
    <property type="match status" value="1"/>
</dbReference>
<comment type="caution">
    <text evidence="3">The sequence shown here is derived from an EMBL/GenBank/DDBJ whole genome shotgun (WGS) entry which is preliminary data.</text>
</comment>
<dbReference type="EMBL" id="JACHEZ010000006">
    <property type="protein sequence ID" value="MBB6030299.1"/>
    <property type="molecule type" value="Genomic_DNA"/>
</dbReference>
<sequence length="164" mass="17881">MKRTALVSFALLFAMIGVLGLSQNKEIPSRVGYIDAQKVIEAHPKYDEIKSLRTQADAELKPIAEQLRALEPKIRDGSATAKERQDFDNLQKVYTQASKKWQDKINAALAPITKEIDATIARVAAQNGFAMILSANVAGQSGLVVYASPDIDVTDLVIRALSAQ</sequence>
<accession>A0ABR6P2S0</accession>
<dbReference type="PANTHER" id="PTHR35089:SF1">
    <property type="entry name" value="CHAPERONE PROTEIN SKP"/>
    <property type="match status" value="1"/>
</dbReference>
<dbReference type="InterPro" id="IPR024930">
    <property type="entry name" value="Skp_dom_sf"/>
</dbReference>
<comment type="similarity">
    <text evidence="1">Belongs to the Skp family.</text>
</comment>
<organism evidence="3 4">
    <name type="scientific">Oceanithermus desulfurans</name>
    <dbReference type="NCBI Taxonomy" id="227924"/>
    <lineage>
        <taxon>Bacteria</taxon>
        <taxon>Thermotogati</taxon>
        <taxon>Deinococcota</taxon>
        <taxon>Deinococci</taxon>
        <taxon>Thermales</taxon>
        <taxon>Thermaceae</taxon>
        <taxon>Oceanithermus</taxon>
    </lineage>
</organism>
<dbReference type="Gene3D" id="3.30.910.20">
    <property type="entry name" value="Skp domain"/>
    <property type="match status" value="1"/>
</dbReference>
<evidence type="ECO:0000256" key="2">
    <source>
        <dbReference type="ARBA" id="ARBA00022729"/>
    </source>
</evidence>
<evidence type="ECO:0000256" key="1">
    <source>
        <dbReference type="ARBA" id="ARBA00009091"/>
    </source>
</evidence>
<evidence type="ECO:0000313" key="4">
    <source>
        <dbReference type="Proteomes" id="UP000587579"/>
    </source>
</evidence>
<proteinExistence type="inferred from homology"/>
<reference evidence="3 4" key="1">
    <citation type="submission" date="2020-08" db="EMBL/GenBank/DDBJ databases">
        <title>Genomic Encyclopedia of Type Strains, Phase IV (KMG-IV): sequencing the most valuable type-strain genomes for metagenomic binning, comparative biology and taxonomic classification.</title>
        <authorList>
            <person name="Goeker M."/>
        </authorList>
    </citation>
    <scope>NUCLEOTIDE SEQUENCE [LARGE SCALE GENOMIC DNA]</scope>
    <source>
        <strain evidence="3 4">DSM 15757</strain>
    </source>
</reference>
<dbReference type="Pfam" id="PF03938">
    <property type="entry name" value="OmpH"/>
    <property type="match status" value="1"/>
</dbReference>
<protein>
    <submittedName>
        <fullName evidence="3">Outer membrane protein</fullName>
    </submittedName>
</protein>
<name>A0ABR6P2S0_9DEIN</name>
<evidence type="ECO:0000313" key="3">
    <source>
        <dbReference type="EMBL" id="MBB6030299.1"/>
    </source>
</evidence>
<dbReference type="InterPro" id="IPR005632">
    <property type="entry name" value="Chaperone_Skp"/>
</dbReference>